<proteinExistence type="predicted"/>
<feature type="compositionally biased region" description="Low complexity" evidence="6">
    <location>
        <begin position="314"/>
        <end position="346"/>
    </location>
</feature>
<keyword evidence="2" id="KW-0479">Metal-binding</keyword>
<name>A0A077WUK0_9FUNG</name>
<accession>A0A077WUK0</accession>
<evidence type="ECO:0008006" key="10">
    <source>
        <dbReference type="Google" id="ProtNLM"/>
    </source>
</evidence>
<dbReference type="SUPFAM" id="SSF46934">
    <property type="entry name" value="UBA-like"/>
    <property type="match status" value="2"/>
</dbReference>
<sequence length="581" mass="63091">MPERQSKATQGRHERMLLELLKLPGNDRCADCKAKNPRWASYSLGIFLCIRCAGLHRKMGTHISRVKSVTMDEWTLEQIDMIRKGGGNDKVNQTVNPHPDKHPLPLADDDADRAMERYIRQKWEKRAFIEQPVMPTRPTASTLTSSTPAHSLPQRSSSVPVLVRDHDDYSAAAERLREMGFKDMDRNRQVLKHTQGNLSSAVDILSRLPGAQKPILSNQHMSDDQKLMRLNALGYTDMVANRDALRRSGGNFDVALNILENAKKSAHDPITAAFSTNNSSSSDLAGRAQNTDERQAHKLSGGKTGVLLDLDTGSSPSLSNSSNPFHMQTQSQPSPFAQQQQQQQQQLPNTTNPFGVSAATSLAMSSSATSLSLAPQFTGLPQSQPATLFNNGSLQTQQMTGIPATMQPQLTGVPMSANGAMQPQLTGMANMGLSNGSLQQSQLTGMPNSSTATSLQPQLTGMPSPAMNTSMGSMPSPSNKASNPFSQMTSNNDTSNNIFANRFAMPQRSQTAPEFSTLPQQPSIFSSSPQIPQQQQQQQQQQASMMPFAGAMANQATGFSTMQNPAATTTNNNPWAGSSFF</sequence>
<keyword evidence="3 5" id="KW-0863">Zinc-finger</keyword>
<dbReference type="FunFam" id="1.10.220.150:FF:000009">
    <property type="entry name" value="stromal membrane-associated protein 1 isoform X1"/>
    <property type="match status" value="1"/>
</dbReference>
<dbReference type="SMART" id="SM00105">
    <property type="entry name" value="ArfGap"/>
    <property type="match status" value="1"/>
</dbReference>
<dbReference type="Gene3D" id="1.10.220.150">
    <property type="entry name" value="Arf GTPase activating protein"/>
    <property type="match status" value="1"/>
</dbReference>
<feature type="region of interest" description="Disordered" evidence="6">
    <location>
        <begin position="272"/>
        <end position="356"/>
    </location>
</feature>
<dbReference type="InterPro" id="IPR001164">
    <property type="entry name" value="ArfGAP_dom"/>
</dbReference>
<feature type="domain" description="Arf-GAP" evidence="8">
    <location>
        <begin position="14"/>
        <end position="138"/>
    </location>
</feature>
<feature type="compositionally biased region" description="Low complexity" evidence="6">
    <location>
        <begin position="272"/>
        <end position="282"/>
    </location>
</feature>
<evidence type="ECO:0000259" key="7">
    <source>
        <dbReference type="PROSITE" id="PS50030"/>
    </source>
</evidence>
<evidence type="ECO:0000256" key="3">
    <source>
        <dbReference type="ARBA" id="ARBA00022771"/>
    </source>
</evidence>
<evidence type="ECO:0000256" key="5">
    <source>
        <dbReference type="PROSITE-ProRule" id="PRU00288"/>
    </source>
</evidence>
<dbReference type="GO" id="GO:0008270">
    <property type="term" value="F:zinc ion binding"/>
    <property type="evidence" value="ECO:0007669"/>
    <property type="project" value="UniProtKB-KW"/>
</dbReference>
<evidence type="ECO:0000256" key="6">
    <source>
        <dbReference type="SAM" id="MobiDB-lite"/>
    </source>
</evidence>
<dbReference type="PRINTS" id="PR00405">
    <property type="entry name" value="REVINTRACTNG"/>
</dbReference>
<dbReference type="InterPro" id="IPR015940">
    <property type="entry name" value="UBA"/>
</dbReference>
<feature type="compositionally biased region" description="Low complexity" evidence="6">
    <location>
        <begin position="519"/>
        <end position="545"/>
    </location>
</feature>
<dbReference type="GO" id="GO:0005737">
    <property type="term" value="C:cytoplasm"/>
    <property type="evidence" value="ECO:0007669"/>
    <property type="project" value="TreeGrafter"/>
</dbReference>
<dbReference type="InterPro" id="IPR056893">
    <property type="entry name" value="UBA_Nbr1_C"/>
</dbReference>
<dbReference type="SMART" id="SM00165">
    <property type="entry name" value="UBA"/>
    <property type="match status" value="2"/>
</dbReference>
<dbReference type="CDD" id="cd08204">
    <property type="entry name" value="ArfGap"/>
    <property type="match status" value="1"/>
</dbReference>
<organism evidence="9">
    <name type="scientific">Lichtheimia ramosa</name>
    <dbReference type="NCBI Taxonomy" id="688394"/>
    <lineage>
        <taxon>Eukaryota</taxon>
        <taxon>Fungi</taxon>
        <taxon>Fungi incertae sedis</taxon>
        <taxon>Mucoromycota</taxon>
        <taxon>Mucoromycotina</taxon>
        <taxon>Mucoromycetes</taxon>
        <taxon>Mucorales</taxon>
        <taxon>Lichtheimiaceae</taxon>
        <taxon>Lichtheimia</taxon>
    </lineage>
</organism>
<dbReference type="EMBL" id="LK023346">
    <property type="protein sequence ID" value="CDS11311.1"/>
    <property type="molecule type" value="Genomic_DNA"/>
</dbReference>
<dbReference type="InterPro" id="IPR037278">
    <property type="entry name" value="ARFGAP/RecO"/>
</dbReference>
<dbReference type="Pfam" id="PF00627">
    <property type="entry name" value="UBA"/>
    <property type="match status" value="1"/>
</dbReference>
<keyword evidence="1" id="KW-0343">GTPase activation</keyword>
<dbReference type="Pfam" id="PF24932">
    <property type="entry name" value="UBA_NBR1_C"/>
    <property type="match status" value="1"/>
</dbReference>
<evidence type="ECO:0000313" key="9">
    <source>
        <dbReference type="EMBL" id="CDS11311.1"/>
    </source>
</evidence>
<feature type="region of interest" description="Disordered" evidence="6">
    <location>
        <begin position="462"/>
        <end position="485"/>
    </location>
</feature>
<feature type="domain" description="UBA" evidence="7">
    <location>
        <begin position="165"/>
        <end position="208"/>
    </location>
</feature>
<keyword evidence="4" id="KW-0862">Zinc</keyword>
<feature type="compositionally biased region" description="Low complexity" evidence="6">
    <location>
        <begin position="136"/>
        <end position="153"/>
    </location>
</feature>
<feature type="region of interest" description="Disordered" evidence="6">
    <location>
        <begin position="438"/>
        <end position="457"/>
    </location>
</feature>
<dbReference type="AlphaFoldDB" id="A0A077WUK0"/>
<dbReference type="Pfam" id="PF01412">
    <property type="entry name" value="ArfGap"/>
    <property type="match status" value="1"/>
</dbReference>
<gene>
    <name evidence="9" type="ORF">LRAMOSA03574</name>
</gene>
<feature type="compositionally biased region" description="Polar residues" evidence="6">
    <location>
        <begin position="507"/>
        <end position="518"/>
    </location>
</feature>
<feature type="domain" description="UBA" evidence="7">
    <location>
        <begin position="221"/>
        <end position="262"/>
    </location>
</feature>
<feature type="region of interest" description="Disordered" evidence="6">
    <location>
        <begin position="507"/>
        <end position="545"/>
    </location>
</feature>
<dbReference type="InterPro" id="IPR051718">
    <property type="entry name" value="ARF_GTPase-activating"/>
</dbReference>
<protein>
    <recommendedName>
        <fullName evidence="10">Arf-GAP domain-containing protein</fullName>
    </recommendedName>
</protein>
<dbReference type="GO" id="GO:0005096">
    <property type="term" value="F:GTPase activator activity"/>
    <property type="evidence" value="ECO:0007669"/>
    <property type="project" value="UniProtKB-KW"/>
</dbReference>
<dbReference type="Gene3D" id="1.10.8.10">
    <property type="entry name" value="DNA helicase RuvA subunit, C-terminal domain"/>
    <property type="match status" value="2"/>
</dbReference>
<dbReference type="PROSITE" id="PS50115">
    <property type="entry name" value="ARFGAP"/>
    <property type="match status" value="1"/>
</dbReference>
<dbReference type="InterPro" id="IPR009060">
    <property type="entry name" value="UBA-like_sf"/>
</dbReference>
<reference evidence="9" key="1">
    <citation type="journal article" date="2014" name="Genome Announc.">
        <title>De novo whole-genome sequence and genome annotation of Lichtheimia ramosa.</title>
        <authorList>
            <person name="Linde J."/>
            <person name="Schwartze V."/>
            <person name="Binder U."/>
            <person name="Lass-Florl C."/>
            <person name="Voigt K."/>
            <person name="Horn F."/>
        </authorList>
    </citation>
    <scope>NUCLEOTIDE SEQUENCE</scope>
    <source>
        <strain evidence="9">JMRC FSU:6197</strain>
    </source>
</reference>
<evidence type="ECO:0000256" key="2">
    <source>
        <dbReference type="ARBA" id="ARBA00022723"/>
    </source>
</evidence>
<feature type="region of interest" description="Disordered" evidence="6">
    <location>
        <begin position="135"/>
        <end position="158"/>
    </location>
</feature>
<dbReference type="PROSITE" id="PS50030">
    <property type="entry name" value="UBA"/>
    <property type="match status" value="2"/>
</dbReference>
<dbReference type="InterPro" id="IPR038508">
    <property type="entry name" value="ArfGAP_dom_sf"/>
</dbReference>
<evidence type="ECO:0000259" key="8">
    <source>
        <dbReference type="PROSITE" id="PS50115"/>
    </source>
</evidence>
<dbReference type="SUPFAM" id="SSF57863">
    <property type="entry name" value="ArfGap/RecO-like zinc finger"/>
    <property type="match status" value="1"/>
</dbReference>
<dbReference type="PANTHER" id="PTHR45705">
    <property type="entry name" value="FI20236P1"/>
    <property type="match status" value="1"/>
</dbReference>
<dbReference type="OrthoDB" id="10266696at2759"/>
<dbReference type="PANTHER" id="PTHR45705:SF1">
    <property type="entry name" value="FI20236P1"/>
    <property type="match status" value="1"/>
</dbReference>
<evidence type="ECO:0000256" key="1">
    <source>
        <dbReference type="ARBA" id="ARBA00022468"/>
    </source>
</evidence>
<evidence type="ECO:0000256" key="4">
    <source>
        <dbReference type="ARBA" id="ARBA00022833"/>
    </source>
</evidence>